<evidence type="ECO:0000256" key="1">
    <source>
        <dbReference type="ARBA" id="ARBA00022485"/>
    </source>
</evidence>
<evidence type="ECO:0000259" key="11">
    <source>
        <dbReference type="SMART" id="SM00986"/>
    </source>
</evidence>
<keyword evidence="7" id="KW-0234">DNA repair</keyword>
<dbReference type="InterPro" id="IPR044147">
    <property type="entry name" value="UdgB-like"/>
</dbReference>
<protein>
    <recommendedName>
        <fullName evidence="9">Type-5 uracil-DNA glycosylase</fullName>
    </recommendedName>
</protein>
<dbReference type="SMART" id="SM00986">
    <property type="entry name" value="UDG"/>
    <property type="match status" value="1"/>
</dbReference>
<evidence type="ECO:0000256" key="2">
    <source>
        <dbReference type="ARBA" id="ARBA00022723"/>
    </source>
</evidence>
<dbReference type="SUPFAM" id="SSF52141">
    <property type="entry name" value="Uracil-DNA glycosylase-like"/>
    <property type="match status" value="1"/>
</dbReference>
<feature type="compositionally biased region" description="Low complexity" evidence="10">
    <location>
        <begin position="33"/>
        <end position="44"/>
    </location>
</feature>
<dbReference type="Proteomes" id="UP001589613">
    <property type="component" value="Unassembled WGS sequence"/>
</dbReference>
<keyword evidence="2" id="KW-0479">Metal-binding</keyword>
<keyword evidence="5" id="KW-0408">Iron</keyword>
<proteinExistence type="inferred from homology"/>
<dbReference type="PANTHER" id="PTHR33693:SF3">
    <property type="entry name" value="TYPE-5 URACIL-DNA GLYCOSYLASE"/>
    <property type="match status" value="1"/>
</dbReference>
<organism evidence="12 13">
    <name type="scientific">Ornithinimicrobium kibberense</name>
    <dbReference type="NCBI Taxonomy" id="282060"/>
    <lineage>
        <taxon>Bacteria</taxon>
        <taxon>Bacillati</taxon>
        <taxon>Actinomycetota</taxon>
        <taxon>Actinomycetes</taxon>
        <taxon>Micrococcales</taxon>
        <taxon>Ornithinimicrobiaceae</taxon>
        <taxon>Ornithinimicrobium</taxon>
    </lineage>
</organism>
<evidence type="ECO:0000256" key="10">
    <source>
        <dbReference type="SAM" id="MobiDB-lite"/>
    </source>
</evidence>
<evidence type="ECO:0000313" key="13">
    <source>
        <dbReference type="Proteomes" id="UP001589613"/>
    </source>
</evidence>
<evidence type="ECO:0000256" key="6">
    <source>
        <dbReference type="ARBA" id="ARBA00023014"/>
    </source>
</evidence>
<evidence type="ECO:0000256" key="3">
    <source>
        <dbReference type="ARBA" id="ARBA00022763"/>
    </source>
</evidence>
<dbReference type="SMART" id="SM00987">
    <property type="entry name" value="UreE_C"/>
    <property type="match status" value="1"/>
</dbReference>
<gene>
    <name evidence="12" type="ORF">ACFFN0_03125</name>
</gene>
<evidence type="ECO:0000256" key="7">
    <source>
        <dbReference type="ARBA" id="ARBA00023204"/>
    </source>
</evidence>
<name>A0ABV5UZP6_9MICO</name>
<feature type="compositionally biased region" description="Pro residues" evidence="10">
    <location>
        <begin position="1"/>
        <end position="11"/>
    </location>
</feature>
<evidence type="ECO:0000256" key="8">
    <source>
        <dbReference type="ARBA" id="ARBA00023779"/>
    </source>
</evidence>
<keyword evidence="13" id="KW-1185">Reference proteome</keyword>
<accession>A0ABV5UZP6</accession>
<dbReference type="InterPro" id="IPR036895">
    <property type="entry name" value="Uracil-DNA_glycosylase-like_sf"/>
</dbReference>
<evidence type="ECO:0000256" key="4">
    <source>
        <dbReference type="ARBA" id="ARBA00022801"/>
    </source>
</evidence>
<dbReference type="Pfam" id="PF03167">
    <property type="entry name" value="UDG"/>
    <property type="match status" value="1"/>
</dbReference>
<keyword evidence="1" id="KW-0004">4Fe-4S</keyword>
<dbReference type="EMBL" id="JBHMAX010000006">
    <property type="protein sequence ID" value="MFB9731032.1"/>
    <property type="molecule type" value="Genomic_DNA"/>
</dbReference>
<feature type="domain" description="Uracil-DNA glycosylase-like" evidence="11">
    <location>
        <begin position="99"/>
        <end position="276"/>
    </location>
</feature>
<sequence length="286" mass="30143">MPPPRPGPRPHPVTGQPFTSPVAPGTGWPGDPATATTRSARSAGGVRRLAAGARDVAELDARVSVCRACPRLVAWREQVATVGRRASFADQPYWGRPAPGLGPAAAPVLVVGLAPAAHGANRTGRMFTGDRSGDWIFAALHRAGFASRPDSTHAGDGLQLTDLRMVAAVHCAPPGNAPTPPERATCAGWLERELQLAGPTVRAVMALGGIGWEAFLRAALAVGWQVPRPRPRFGHGAEVLLRTPEGREVRLLGSYHVSQQNTFTGTLTEDMLDDVLARVRRAAGLS</sequence>
<dbReference type="PANTHER" id="PTHR33693">
    <property type="entry name" value="TYPE-5 URACIL-DNA GLYCOSYLASE"/>
    <property type="match status" value="1"/>
</dbReference>
<dbReference type="CDD" id="cd10031">
    <property type="entry name" value="UDG-F5_TTUDGB_like"/>
    <property type="match status" value="1"/>
</dbReference>
<keyword evidence="3" id="KW-0227">DNA damage</keyword>
<keyword evidence="6" id="KW-0411">Iron-sulfur</keyword>
<evidence type="ECO:0000313" key="12">
    <source>
        <dbReference type="EMBL" id="MFB9731032.1"/>
    </source>
</evidence>
<evidence type="ECO:0000256" key="5">
    <source>
        <dbReference type="ARBA" id="ARBA00023004"/>
    </source>
</evidence>
<evidence type="ECO:0000256" key="9">
    <source>
        <dbReference type="ARBA" id="ARBA00023887"/>
    </source>
</evidence>
<dbReference type="InterPro" id="IPR051536">
    <property type="entry name" value="UDG_Type-4/5"/>
</dbReference>
<comment type="similarity">
    <text evidence="8">Belongs to the uracil-DNA glycosylase (UDG) superfamily. Type 5 (UDGb) family.</text>
</comment>
<dbReference type="InterPro" id="IPR005122">
    <property type="entry name" value="Uracil-DNA_glycosylase-like"/>
</dbReference>
<dbReference type="Gene3D" id="3.40.470.10">
    <property type="entry name" value="Uracil-DNA glycosylase-like domain"/>
    <property type="match status" value="1"/>
</dbReference>
<dbReference type="RefSeq" id="WP_141337339.1">
    <property type="nucleotide sequence ID" value="NZ_JBHMAX010000006.1"/>
</dbReference>
<reference evidence="12 13" key="1">
    <citation type="submission" date="2024-09" db="EMBL/GenBank/DDBJ databases">
        <authorList>
            <person name="Sun Q."/>
            <person name="Mori K."/>
        </authorList>
    </citation>
    <scope>NUCLEOTIDE SEQUENCE [LARGE SCALE GENOMIC DNA]</scope>
    <source>
        <strain evidence="12 13">JCM 12763</strain>
    </source>
</reference>
<feature type="region of interest" description="Disordered" evidence="10">
    <location>
        <begin position="1"/>
        <end position="44"/>
    </location>
</feature>
<keyword evidence="4" id="KW-0378">Hydrolase</keyword>
<comment type="caution">
    <text evidence="12">The sequence shown here is derived from an EMBL/GenBank/DDBJ whole genome shotgun (WGS) entry which is preliminary data.</text>
</comment>